<comment type="subcellular location">
    <subcellularLocation>
        <location evidence="1">Membrane</location>
        <topology evidence="1">Multi-pass membrane protein</topology>
    </subcellularLocation>
</comment>
<dbReference type="Pfam" id="PF03798">
    <property type="entry name" value="TRAM_LAG1_CLN8"/>
    <property type="match status" value="1"/>
</dbReference>
<organism evidence="9 10">
    <name type="scientific">Heligmosomoides polygyrus</name>
    <name type="common">Parasitic roundworm</name>
    <dbReference type="NCBI Taxonomy" id="6339"/>
    <lineage>
        <taxon>Eukaryota</taxon>
        <taxon>Metazoa</taxon>
        <taxon>Ecdysozoa</taxon>
        <taxon>Nematoda</taxon>
        <taxon>Chromadorea</taxon>
        <taxon>Rhabditida</taxon>
        <taxon>Rhabditina</taxon>
        <taxon>Rhabditomorpha</taxon>
        <taxon>Strongyloidea</taxon>
        <taxon>Heligmosomidae</taxon>
        <taxon>Heligmosomoides</taxon>
    </lineage>
</organism>
<dbReference type="AlphaFoldDB" id="A0A183F372"/>
<evidence type="ECO:0000313" key="10">
    <source>
        <dbReference type="WBParaSite" id="HPBE_0000061401-mRNA-1"/>
    </source>
</evidence>
<evidence type="ECO:0000256" key="2">
    <source>
        <dbReference type="ARBA" id="ARBA00022692"/>
    </source>
</evidence>
<feature type="transmembrane region" description="Helical" evidence="7">
    <location>
        <begin position="119"/>
        <end position="135"/>
    </location>
</feature>
<dbReference type="SMART" id="SM00724">
    <property type="entry name" value="TLC"/>
    <property type="match status" value="1"/>
</dbReference>
<dbReference type="PROSITE" id="PS50922">
    <property type="entry name" value="TLC"/>
    <property type="match status" value="1"/>
</dbReference>
<keyword evidence="3 7" id="KW-1133">Transmembrane helix</keyword>
<evidence type="ECO:0000256" key="4">
    <source>
        <dbReference type="ARBA" id="ARBA00023136"/>
    </source>
</evidence>
<evidence type="ECO:0000256" key="5">
    <source>
        <dbReference type="PROSITE-ProRule" id="PRU00205"/>
    </source>
</evidence>
<keyword evidence="4 5" id="KW-0472">Membrane</keyword>
<feature type="region of interest" description="Disordered" evidence="6">
    <location>
        <begin position="175"/>
        <end position="221"/>
    </location>
</feature>
<sequence>LFSVGYYIYDLMDMYIHKEIWRSKEYLIHHTLTLTGIFIVLRTGKLYGFTMTGLLVEVQTVFLHVRTMSRVLRVWKRHGTVYGAVVQLNMVCLFLFRHIPTIYLLYGVLSDEDKLSYTMRTYLVSCLCFLFYHNVHLTVSMAKADGFFGYQGQHPDTASTADPGNVRHEKWGTVADDSSGCSHQKQHVGEHYRRHQSSRHEEREYSEDQGSDGHEDVDQHGEDDDIELAGTERVAEKHEDLNPKVVNVQLSLDGLAISISKKQVKQMKQVTIVGVRY</sequence>
<evidence type="ECO:0000259" key="8">
    <source>
        <dbReference type="PROSITE" id="PS50922"/>
    </source>
</evidence>
<keyword evidence="2 5" id="KW-0812">Transmembrane</keyword>
<dbReference type="GO" id="GO:0097035">
    <property type="term" value="P:regulation of membrane lipid distribution"/>
    <property type="evidence" value="ECO:0007669"/>
    <property type="project" value="TreeGrafter"/>
</dbReference>
<evidence type="ECO:0000256" key="3">
    <source>
        <dbReference type="ARBA" id="ARBA00022989"/>
    </source>
</evidence>
<evidence type="ECO:0000256" key="1">
    <source>
        <dbReference type="ARBA" id="ARBA00004141"/>
    </source>
</evidence>
<accession>A0A183F372</accession>
<feature type="domain" description="TLC" evidence="8">
    <location>
        <begin position="1"/>
        <end position="143"/>
    </location>
</feature>
<dbReference type="PANTHER" id="PTHR13439">
    <property type="entry name" value="CT120 PROTEIN"/>
    <property type="match status" value="1"/>
</dbReference>
<dbReference type="GO" id="GO:0005886">
    <property type="term" value="C:plasma membrane"/>
    <property type="evidence" value="ECO:0007669"/>
    <property type="project" value="TreeGrafter"/>
</dbReference>
<dbReference type="GO" id="GO:0055091">
    <property type="term" value="P:phospholipid homeostasis"/>
    <property type="evidence" value="ECO:0007669"/>
    <property type="project" value="TreeGrafter"/>
</dbReference>
<dbReference type="GO" id="GO:0071709">
    <property type="term" value="P:membrane assembly"/>
    <property type="evidence" value="ECO:0007669"/>
    <property type="project" value="TreeGrafter"/>
</dbReference>
<dbReference type="WBParaSite" id="HPBE_0000061401-mRNA-1">
    <property type="protein sequence ID" value="HPBE_0000061401-mRNA-1"/>
    <property type="gene ID" value="HPBE_0000061401"/>
</dbReference>
<evidence type="ECO:0000313" key="9">
    <source>
        <dbReference type="Proteomes" id="UP000050761"/>
    </source>
</evidence>
<keyword evidence="9" id="KW-1185">Reference proteome</keyword>
<feature type="transmembrane region" description="Helical" evidence="7">
    <location>
        <begin position="79"/>
        <end position="99"/>
    </location>
</feature>
<evidence type="ECO:0000256" key="6">
    <source>
        <dbReference type="SAM" id="MobiDB-lite"/>
    </source>
</evidence>
<reference evidence="10" key="1">
    <citation type="submission" date="2019-09" db="UniProtKB">
        <authorList>
            <consortium name="WormBaseParasite"/>
        </authorList>
    </citation>
    <scope>IDENTIFICATION</scope>
</reference>
<feature type="compositionally biased region" description="Basic and acidic residues" evidence="6">
    <location>
        <begin position="211"/>
        <end position="220"/>
    </location>
</feature>
<name>A0A183F372_HELPZ</name>
<dbReference type="Proteomes" id="UP000050761">
    <property type="component" value="Unassembled WGS sequence"/>
</dbReference>
<evidence type="ECO:0000256" key="7">
    <source>
        <dbReference type="SAM" id="Phobius"/>
    </source>
</evidence>
<dbReference type="GO" id="GO:0007009">
    <property type="term" value="P:plasma membrane organization"/>
    <property type="evidence" value="ECO:0007669"/>
    <property type="project" value="TreeGrafter"/>
</dbReference>
<dbReference type="InterPro" id="IPR050846">
    <property type="entry name" value="TLCD"/>
</dbReference>
<proteinExistence type="predicted"/>
<dbReference type="PANTHER" id="PTHR13439:SF19">
    <property type="entry name" value="TLC DOMAIN-CONTAINING PROTEIN"/>
    <property type="match status" value="1"/>
</dbReference>
<protein>
    <submittedName>
        <fullName evidence="10">TLC domain-containing protein</fullName>
    </submittedName>
</protein>
<feature type="transmembrane region" description="Helical" evidence="7">
    <location>
        <begin position="47"/>
        <end position="67"/>
    </location>
</feature>
<dbReference type="InterPro" id="IPR006634">
    <property type="entry name" value="TLC-dom"/>
</dbReference>